<organism evidence="2 3">
    <name type="scientific">Planifilum fulgidum</name>
    <dbReference type="NCBI Taxonomy" id="201973"/>
    <lineage>
        <taxon>Bacteria</taxon>
        <taxon>Bacillati</taxon>
        <taxon>Bacillota</taxon>
        <taxon>Bacilli</taxon>
        <taxon>Bacillales</taxon>
        <taxon>Thermoactinomycetaceae</taxon>
        <taxon>Planifilum</taxon>
    </lineage>
</organism>
<dbReference type="OrthoDB" id="9840069at2"/>
<reference evidence="2 3" key="1">
    <citation type="submission" date="2016-10" db="EMBL/GenBank/DDBJ databases">
        <authorList>
            <person name="de Groot N.N."/>
        </authorList>
    </citation>
    <scope>NUCLEOTIDE SEQUENCE [LARGE SCALE GENOMIC DNA]</scope>
    <source>
        <strain evidence="2 3">DSM 44945</strain>
    </source>
</reference>
<sequence>MANGNNDQQAEQFARQLEQRIQQQILDSISRLLKENNPPDQELSRPTASQPINLTALSAPTQKRQQLENVLNGVDKLVSNAIHFGLSVIARQNKGYLEQIQQQLKAQMQNKTSSNKQ</sequence>
<gene>
    <name evidence="2" type="ORF">SAMN04488025_101110</name>
</gene>
<dbReference type="AlphaFoldDB" id="A0A1I2KA84"/>
<dbReference type="RefSeq" id="WP_092035377.1">
    <property type="nucleotide sequence ID" value="NZ_FOOK01000001.1"/>
</dbReference>
<evidence type="ECO:0000313" key="2">
    <source>
        <dbReference type="EMBL" id="SFF63975.1"/>
    </source>
</evidence>
<dbReference type="EMBL" id="FOOK01000001">
    <property type="protein sequence ID" value="SFF63975.1"/>
    <property type="molecule type" value="Genomic_DNA"/>
</dbReference>
<evidence type="ECO:0000256" key="1">
    <source>
        <dbReference type="SAM" id="MobiDB-lite"/>
    </source>
</evidence>
<dbReference type="Proteomes" id="UP000198661">
    <property type="component" value="Unassembled WGS sequence"/>
</dbReference>
<accession>A0A1I2KA84</accession>
<name>A0A1I2KA84_9BACL</name>
<keyword evidence="3" id="KW-1185">Reference proteome</keyword>
<dbReference type="STRING" id="201973.SAMN04488025_101110"/>
<protein>
    <submittedName>
        <fullName evidence="2">Uncharacterized protein</fullName>
    </submittedName>
</protein>
<feature type="region of interest" description="Disordered" evidence="1">
    <location>
        <begin position="33"/>
        <end position="52"/>
    </location>
</feature>
<proteinExistence type="predicted"/>
<evidence type="ECO:0000313" key="3">
    <source>
        <dbReference type="Proteomes" id="UP000198661"/>
    </source>
</evidence>